<evidence type="ECO:0000256" key="10">
    <source>
        <dbReference type="PROSITE-ProRule" id="PRU00169"/>
    </source>
</evidence>
<comment type="caution">
    <text evidence="13">The sequence shown here is derived from an EMBL/GenBank/DDBJ whole genome shotgun (WGS) entry which is preliminary data.</text>
</comment>
<keyword evidence="5" id="KW-0902">Two-component regulatory system</keyword>
<dbReference type="InterPro" id="IPR051552">
    <property type="entry name" value="HptR"/>
</dbReference>
<evidence type="ECO:0000313" key="14">
    <source>
        <dbReference type="Proteomes" id="UP001623600"/>
    </source>
</evidence>
<gene>
    <name evidence="13" type="ORF">ACJDTP_16415</name>
</gene>
<feature type="domain" description="HTH araC/xylS-type" evidence="11">
    <location>
        <begin position="412"/>
        <end position="510"/>
    </location>
</feature>
<evidence type="ECO:0000256" key="7">
    <source>
        <dbReference type="ARBA" id="ARBA00023125"/>
    </source>
</evidence>
<reference evidence="13 14" key="1">
    <citation type="submission" date="2024-11" db="EMBL/GenBank/DDBJ databases">
        <authorList>
            <person name="Heng Y.C."/>
            <person name="Lim A.C.H."/>
            <person name="Lee J.K.Y."/>
            <person name="Kittelmann S."/>
        </authorList>
    </citation>
    <scope>NUCLEOTIDE SEQUENCE [LARGE SCALE GENOMIC DNA]</scope>
    <source>
        <strain evidence="13 14">WILCCON 0112</strain>
    </source>
</reference>
<evidence type="ECO:0000256" key="9">
    <source>
        <dbReference type="ARBA" id="ARBA00024867"/>
    </source>
</evidence>
<dbReference type="EMBL" id="JBJIAB010000022">
    <property type="protein sequence ID" value="MFL0166654.1"/>
    <property type="molecule type" value="Genomic_DNA"/>
</dbReference>
<dbReference type="InterPro" id="IPR001789">
    <property type="entry name" value="Sig_transdc_resp-reg_receiver"/>
</dbReference>
<keyword evidence="7" id="KW-0238">DNA-binding</keyword>
<dbReference type="PROSITE" id="PS01124">
    <property type="entry name" value="HTH_ARAC_FAMILY_2"/>
    <property type="match status" value="1"/>
</dbReference>
<proteinExistence type="predicted"/>
<evidence type="ECO:0000259" key="12">
    <source>
        <dbReference type="PROSITE" id="PS50110"/>
    </source>
</evidence>
<dbReference type="InterPro" id="IPR020449">
    <property type="entry name" value="Tscrpt_reg_AraC-type_HTH"/>
</dbReference>
<evidence type="ECO:0000256" key="8">
    <source>
        <dbReference type="ARBA" id="ARBA00023163"/>
    </source>
</evidence>
<keyword evidence="6" id="KW-0805">Transcription regulation</keyword>
<dbReference type="PRINTS" id="PR00032">
    <property type="entry name" value="HTHARAC"/>
</dbReference>
<keyword evidence="4 10" id="KW-0597">Phosphoprotein</keyword>
<comment type="subcellular location">
    <subcellularLocation>
        <location evidence="1">Cytoplasm</location>
    </subcellularLocation>
</comment>
<dbReference type="InterPro" id="IPR018060">
    <property type="entry name" value="HTH_AraC"/>
</dbReference>
<dbReference type="Pfam" id="PF12833">
    <property type="entry name" value="HTH_18"/>
    <property type="match status" value="1"/>
</dbReference>
<dbReference type="SMART" id="SM00448">
    <property type="entry name" value="REC"/>
    <property type="match status" value="1"/>
</dbReference>
<evidence type="ECO:0000256" key="1">
    <source>
        <dbReference type="ARBA" id="ARBA00004496"/>
    </source>
</evidence>
<evidence type="ECO:0000256" key="6">
    <source>
        <dbReference type="ARBA" id="ARBA00023015"/>
    </source>
</evidence>
<dbReference type="Proteomes" id="UP001623600">
    <property type="component" value="Unassembled WGS sequence"/>
</dbReference>
<organism evidence="13 14">
    <name type="scientific">Candidatus Clostridium helianthi</name>
    <dbReference type="NCBI Taxonomy" id="3381660"/>
    <lineage>
        <taxon>Bacteria</taxon>
        <taxon>Bacillati</taxon>
        <taxon>Bacillota</taxon>
        <taxon>Clostridia</taxon>
        <taxon>Eubacteriales</taxon>
        <taxon>Clostridiaceae</taxon>
        <taxon>Clostridium</taxon>
    </lineage>
</organism>
<dbReference type="PANTHER" id="PTHR42713">
    <property type="entry name" value="HISTIDINE KINASE-RELATED"/>
    <property type="match status" value="1"/>
</dbReference>
<keyword evidence="14" id="KW-1185">Reference proteome</keyword>
<evidence type="ECO:0000259" key="11">
    <source>
        <dbReference type="PROSITE" id="PS01124"/>
    </source>
</evidence>
<name>A0ABW8S715_9CLOT</name>
<dbReference type="InterPro" id="IPR009057">
    <property type="entry name" value="Homeodomain-like_sf"/>
</dbReference>
<dbReference type="SMART" id="SM00342">
    <property type="entry name" value="HTH_ARAC"/>
    <property type="match status" value="1"/>
</dbReference>
<evidence type="ECO:0000256" key="5">
    <source>
        <dbReference type="ARBA" id="ARBA00023012"/>
    </source>
</evidence>
<protein>
    <recommendedName>
        <fullName evidence="2">Stage 0 sporulation protein A homolog</fullName>
    </recommendedName>
</protein>
<dbReference type="Gene3D" id="1.10.10.60">
    <property type="entry name" value="Homeodomain-like"/>
    <property type="match status" value="2"/>
</dbReference>
<evidence type="ECO:0000256" key="4">
    <source>
        <dbReference type="ARBA" id="ARBA00022553"/>
    </source>
</evidence>
<dbReference type="SUPFAM" id="SSF46689">
    <property type="entry name" value="Homeodomain-like"/>
    <property type="match status" value="2"/>
</dbReference>
<keyword evidence="8" id="KW-0804">Transcription</keyword>
<dbReference type="Gene3D" id="3.40.50.2300">
    <property type="match status" value="1"/>
</dbReference>
<accession>A0ABW8S715</accession>
<evidence type="ECO:0000256" key="2">
    <source>
        <dbReference type="ARBA" id="ARBA00018672"/>
    </source>
</evidence>
<dbReference type="Pfam" id="PF00072">
    <property type="entry name" value="Response_reg"/>
    <property type="match status" value="1"/>
</dbReference>
<keyword evidence="3" id="KW-0963">Cytoplasm</keyword>
<evidence type="ECO:0000313" key="13">
    <source>
        <dbReference type="EMBL" id="MFL0166654.1"/>
    </source>
</evidence>
<dbReference type="SUPFAM" id="SSF52172">
    <property type="entry name" value="CheY-like"/>
    <property type="match status" value="1"/>
</dbReference>
<dbReference type="CDD" id="cd17536">
    <property type="entry name" value="REC_YesN-like"/>
    <property type="match status" value="1"/>
</dbReference>
<feature type="modified residue" description="4-aspartylphosphate" evidence="10">
    <location>
        <position position="54"/>
    </location>
</feature>
<dbReference type="PROSITE" id="PS50110">
    <property type="entry name" value="RESPONSE_REGULATORY"/>
    <property type="match status" value="1"/>
</dbReference>
<dbReference type="PANTHER" id="PTHR42713:SF3">
    <property type="entry name" value="TRANSCRIPTIONAL REGULATORY PROTEIN HPTR"/>
    <property type="match status" value="1"/>
</dbReference>
<sequence>MKILIVEDEINAREGLGNLLGKINENYIVCGKASDGEQGFLLAKEHKPDLIFTDIEMPKINGLDMLQKIKDCGQDPYIIIILSGYSDFKYAQKGIKLGVNEYLLKPITYTALKNTMEDIEKKLNLSKEKDALLEEGILKEEILGQVLLNKGQNLEHFYKIIESKVNQNENIYVVNLHLRDKYEDKIELIIKELYEAMKNYNIVNFYYSILKEYNYLPILVITKTPYLEFIKMLKHKILFSLRQNGFLNTTISIINLNELSEIKSSFKKLQRLSRWPISFGNNEVIYEELISKLKINHCNYPRDLEKEVLKGIKNNDQKKLVDINKRFVSYLKENIYDPCEIIDVSSKYIFSILTVAKSYNSNLYTEFNNEGVLDSIKNSFTFDELKERLNYVISKMCERNDEGTKVNSLIVRKAINYIKEYYSDKISLEEIASGMNITPEYLSRLFTKELGKSFSDYLKEFRIHKAKELLGSNKLKIYEIAEKVGYSDSKYFCKVFKESTGMSPKEYMKFY</sequence>
<dbReference type="InterPro" id="IPR018062">
    <property type="entry name" value="HTH_AraC-typ_CS"/>
</dbReference>
<evidence type="ECO:0000256" key="3">
    <source>
        <dbReference type="ARBA" id="ARBA00022490"/>
    </source>
</evidence>
<feature type="domain" description="Response regulatory" evidence="12">
    <location>
        <begin position="2"/>
        <end position="120"/>
    </location>
</feature>
<dbReference type="RefSeq" id="WP_406761835.1">
    <property type="nucleotide sequence ID" value="NZ_JBJIAB010000022.1"/>
</dbReference>
<comment type="function">
    <text evidence="9">May play the central regulatory role in sporulation. It may be an element of the effector pathway responsible for the activation of sporulation genes in response to nutritional stress. Spo0A may act in concert with spo0H (a sigma factor) to control the expression of some genes that are critical to the sporulation process.</text>
</comment>
<dbReference type="InterPro" id="IPR011006">
    <property type="entry name" value="CheY-like_superfamily"/>
</dbReference>
<dbReference type="PROSITE" id="PS00041">
    <property type="entry name" value="HTH_ARAC_FAMILY_1"/>
    <property type="match status" value="1"/>
</dbReference>